<dbReference type="InterPro" id="IPR022346">
    <property type="entry name" value="T2SS_GspH"/>
</dbReference>
<evidence type="ECO:0000313" key="12">
    <source>
        <dbReference type="EMBL" id="BAO43421.1"/>
    </source>
</evidence>
<feature type="domain" description="General secretion pathway GspH" evidence="11">
    <location>
        <begin position="30"/>
        <end position="125"/>
    </location>
</feature>
<dbReference type="KEGG" id="tbn:TBH_C0476"/>
<keyword evidence="5" id="KW-0997">Cell inner membrane</keyword>
<keyword evidence="4" id="KW-0488">Methylation</keyword>
<evidence type="ECO:0000256" key="3">
    <source>
        <dbReference type="ARBA" id="ARBA00022475"/>
    </source>
</evidence>
<sequence>MLVMALAAILMVLVPPMISSALPGTQLKSAARELAAGLRYARTHALTSREEALLTLDAEQRHFKVSGRSRTYTIPDSVDISMLTAESETRGDRIGAIRFFPDGGSTGGRISLRHGERGFGVDVDWLTGKVRILDLEPEY</sequence>
<evidence type="ECO:0000256" key="10">
    <source>
        <dbReference type="ARBA" id="ARBA00030775"/>
    </source>
</evidence>
<reference evidence="12 13" key="1">
    <citation type="journal article" date="2014" name="PLoS ONE">
        <title>Physiological and genomic features of a novel sulfur-oxidizing gammaproteobacterium belonging to a previously uncultivated symbiotic lineage isolated from a hydrothermal vent.</title>
        <authorList>
            <person name="Nunoura T."/>
            <person name="Takaki Y."/>
            <person name="Kazama H."/>
            <person name="Kakuta J."/>
            <person name="Shimamura S."/>
            <person name="Makita H."/>
            <person name="Hirai M."/>
            <person name="Miyazaki M."/>
            <person name="Takai K."/>
        </authorList>
    </citation>
    <scope>NUCLEOTIDE SEQUENCE [LARGE SCALE GENOMIC DNA]</scope>
    <source>
        <strain evidence="12 13">Hiromi1</strain>
    </source>
</reference>
<keyword evidence="3" id="KW-1003">Cell membrane</keyword>
<dbReference type="SUPFAM" id="SSF54523">
    <property type="entry name" value="Pili subunits"/>
    <property type="match status" value="1"/>
</dbReference>
<evidence type="ECO:0000256" key="5">
    <source>
        <dbReference type="ARBA" id="ARBA00022519"/>
    </source>
</evidence>
<evidence type="ECO:0000256" key="1">
    <source>
        <dbReference type="ARBA" id="ARBA00004377"/>
    </source>
</evidence>
<dbReference type="EMBL" id="AP012273">
    <property type="protein sequence ID" value="BAO43421.1"/>
    <property type="molecule type" value="Genomic_DNA"/>
</dbReference>
<evidence type="ECO:0000313" key="13">
    <source>
        <dbReference type="Proteomes" id="UP000031631"/>
    </source>
</evidence>
<accession>A0A7U6GGW7</accession>
<evidence type="ECO:0000256" key="4">
    <source>
        <dbReference type="ARBA" id="ARBA00022481"/>
    </source>
</evidence>
<dbReference type="Proteomes" id="UP000031631">
    <property type="component" value="Chromosome"/>
</dbReference>
<dbReference type="AlphaFoldDB" id="A0A7U6GGW7"/>
<evidence type="ECO:0000256" key="6">
    <source>
        <dbReference type="ARBA" id="ARBA00022692"/>
    </source>
</evidence>
<evidence type="ECO:0000256" key="2">
    <source>
        <dbReference type="ARBA" id="ARBA00021549"/>
    </source>
</evidence>
<proteinExistence type="inferred from homology"/>
<keyword evidence="7" id="KW-1133">Transmembrane helix</keyword>
<gene>
    <name evidence="12" type="ORF">TBH_C0476</name>
</gene>
<organism evidence="12 13">
    <name type="scientific">Thiolapillus brandeum</name>
    <dbReference type="NCBI Taxonomy" id="1076588"/>
    <lineage>
        <taxon>Bacteria</taxon>
        <taxon>Pseudomonadati</taxon>
        <taxon>Pseudomonadota</taxon>
        <taxon>Gammaproteobacteria</taxon>
        <taxon>Chromatiales</taxon>
        <taxon>Sedimenticolaceae</taxon>
        <taxon>Thiolapillus</taxon>
    </lineage>
</organism>
<evidence type="ECO:0000259" key="11">
    <source>
        <dbReference type="Pfam" id="PF12019"/>
    </source>
</evidence>
<keyword evidence="13" id="KW-1185">Reference proteome</keyword>
<dbReference type="InterPro" id="IPR045584">
    <property type="entry name" value="Pilin-like"/>
</dbReference>
<comment type="similarity">
    <text evidence="9">Belongs to the GSP H family.</text>
</comment>
<keyword evidence="6" id="KW-0812">Transmembrane</keyword>
<keyword evidence="8" id="KW-0472">Membrane</keyword>
<comment type="subcellular location">
    <subcellularLocation>
        <location evidence="1">Cell inner membrane</location>
        <topology evidence="1">Single-pass membrane protein</topology>
    </subcellularLocation>
</comment>
<evidence type="ECO:0000256" key="9">
    <source>
        <dbReference type="ARBA" id="ARBA00025772"/>
    </source>
</evidence>
<dbReference type="GO" id="GO:0015627">
    <property type="term" value="C:type II protein secretion system complex"/>
    <property type="evidence" value="ECO:0007669"/>
    <property type="project" value="InterPro"/>
</dbReference>
<name>A0A7U6GGW7_9GAMM</name>
<evidence type="ECO:0000256" key="8">
    <source>
        <dbReference type="ARBA" id="ARBA00023136"/>
    </source>
</evidence>
<protein>
    <recommendedName>
        <fullName evidence="2">Type II secretion system protein H</fullName>
    </recommendedName>
    <alternativeName>
        <fullName evidence="10">General secretion pathway protein H</fullName>
    </alternativeName>
</protein>
<evidence type="ECO:0000256" key="7">
    <source>
        <dbReference type="ARBA" id="ARBA00022989"/>
    </source>
</evidence>
<dbReference type="Pfam" id="PF12019">
    <property type="entry name" value="GspH"/>
    <property type="match status" value="1"/>
</dbReference>
<dbReference type="GO" id="GO:0015628">
    <property type="term" value="P:protein secretion by the type II secretion system"/>
    <property type="evidence" value="ECO:0007669"/>
    <property type="project" value="InterPro"/>
</dbReference>
<dbReference type="GO" id="GO:0005886">
    <property type="term" value="C:plasma membrane"/>
    <property type="evidence" value="ECO:0007669"/>
    <property type="project" value="UniProtKB-SubCell"/>
</dbReference>